<comment type="caution">
    <text evidence="2">The sequence shown here is derived from an EMBL/GenBank/DDBJ whole genome shotgun (WGS) entry which is preliminary data.</text>
</comment>
<protein>
    <submittedName>
        <fullName evidence="2">Uncharacterized protein</fullName>
    </submittedName>
</protein>
<evidence type="ECO:0000313" key="3">
    <source>
        <dbReference type="Proteomes" id="UP001596500"/>
    </source>
</evidence>
<name>A0ABW2RI69_9BACL</name>
<gene>
    <name evidence="2" type="ORF">ACFQNG_06025</name>
</gene>
<dbReference type="Proteomes" id="UP001596500">
    <property type="component" value="Unassembled WGS sequence"/>
</dbReference>
<sequence>MSERKMTMEERIEAFYQQSGGPHNSEIPKLLEKHLLYGKDHGMAGYKETFEDAVIDTLVMDPSLLLLFERVQRWRINRQENHGSLSRLEERIKKLEEEVYKLREEILSRV</sequence>
<keyword evidence="3" id="KW-1185">Reference proteome</keyword>
<dbReference type="RefSeq" id="WP_379863988.1">
    <property type="nucleotide sequence ID" value="NZ_JBHTBW010000016.1"/>
</dbReference>
<accession>A0ABW2RI69</accession>
<reference evidence="3" key="1">
    <citation type="journal article" date="2019" name="Int. J. Syst. Evol. Microbiol.">
        <title>The Global Catalogue of Microorganisms (GCM) 10K type strain sequencing project: providing services to taxonomists for standard genome sequencing and annotation.</title>
        <authorList>
            <consortium name="The Broad Institute Genomics Platform"/>
            <consortium name="The Broad Institute Genome Sequencing Center for Infectious Disease"/>
            <person name="Wu L."/>
            <person name="Ma J."/>
        </authorList>
    </citation>
    <scope>NUCLEOTIDE SEQUENCE [LARGE SCALE GENOMIC DNA]</scope>
    <source>
        <strain evidence="3">CGMCC 1.12942</strain>
    </source>
</reference>
<proteinExistence type="predicted"/>
<keyword evidence="1" id="KW-0175">Coiled coil</keyword>
<dbReference type="EMBL" id="JBHTBW010000016">
    <property type="protein sequence ID" value="MFC7440704.1"/>
    <property type="molecule type" value="Genomic_DNA"/>
</dbReference>
<feature type="coiled-coil region" evidence="1">
    <location>
        <begin position="78"/>
        <end position="105"/>
    </location>
</feature>
<evidence type="ECO:0000313" key="2">
    <source>
        <dbReference type="EMBL" id="MFC7440704.1"/>
    </source>
</evidence>
<organism evidence="2 3">
    <name type="scientific">Laceyella putida</name>
    <dbReference type="NCBI Taxonomy" id="110101"/>
    <lineage>
        <taxon>Bacteria</taxon>
        <taxon>Bacillati</taxon>
        <taxon>Bacillota</taxon>
        <taxon>Bacilli</taxon>
        <taxon>Bacillales</taxon>
        <taxon>Thermoactinomycetaceae</taxon>
        <taxon>Laceyella</taxon>
    </lineage>
</organism>
<evidence type="ECO:0000256" key="1">
    <source>
        <dbReference type="SAM" id="Coils"/>
    </source>
</evidence>